<feature type="region of interest" description="Disordered" evidence="1">
    <location>
        <begin position="518"/>
        <end position="755"/>
    </location>
</feature>
<gene>
    <name evidence="3" type="ORF">JI435_129040</name>
</gene>
<dbReference type="EMBL" id="CP069038">
    <property type="protein sequence ID" value="QRD04170.1"/>
    <property type="molecule type" value="Genomic_DNA"/>
</dbReference>
<feature type="region of interest" description="Disordered" evidence="1">
    <location>
        <begin position="154"/>
        <end position="218"/>
    </location>
</feature>
<evidence type="ECO:0000313" key="4">
    <source>
        <dbReference type="Proteomes" id="UP000663193"/>
    </source>
</evidence>
<accession>A0A7U2FF85</accession>
<dbReference type="VEuPathDB" id="FungiDB:JI435_129040"/>
<evidence type="ECO:0000256" key="1">
    <source>
        <dbReference type="SAM" id="MobiDB-lite"/>
    </source>
</evidence>
<dbReference type="PANTHER" id="PTHR28535:SF1">
    <property type="entry name" value="PROTEIN ZGRF1"/>
    <property type="match status" value="1"/>
</dbReference>
<feature type="compositionally biased region" description="Basic and acidic residues" evidence="1">
    <location>
        <begin position="519"/>
        <end position="531"/>
    </location>
</feature>
<feature type="domain" description="5'-3' DNA helicase ZGRF1-like N-terminal" evidence="2">
    <location>
        <begin position="22"/>
        <end position="102"/>
    </location>
</feature>
<evidence type="ECO:0000259" key="2">
    <source>
        <dbReference type="Pfam" id="PF10382"/>
    </source>
</evidence>
<feature type="compositionally biased region" description="Basic and acidic residues" evidence="1">
    <location>
        <begin position="449"/>
        <end position="463"/>
    </location>
</feature>
<dbReference type="Pfam" id="PF10382">
    <property type="entry name" value="ZGRF1-like_N"/>
    <property type="match status" value="1"/>
</dbReference>
<feature type="compositionally biased region" description="Low complexity" evidence="1">
    <location>
        <begin position="629"/>
        <end position="640"/>
    </location>
</feature>
<feature type="region of interest" description="Disordered" evidence="1">
    <location>
        <begin position="290"/>
        <end position="479"/>
    </location>
</feature>
<dbReference type="Proteomes" id="UP000663193">
    <property type="component" value="Chromosome 16"/>
</dbReference>
<evidence type="ECO:0000313" key="3">
    <source>
        <dbReference type="EMBL" id="QRD04170.1"/>
    </source>
</evidence>
<feature type="region of interest" description="Disordered" evidence="1">
    <location>
        <begin position="230"/>
        <end position="275"/>
    </location>
</feature>
<proteinExistence type="predicted"/>
<dbReference type="AlphaFoldDB" id="A0A7U2FF85"/>
<feature type="compositionally biased region" description="Pro residues" evidence="1">
    <location>
        <begin position="641"/>
        <end position="655"/>
    </location>
</feature>
<reference evidence="4" key="1">
    <citation type="journal article" date="2021" name="BMC Genomics">
        <title>Chromosome-level genome assembly and manually-curated proteome of model necrotroph Parastagonospora nodorum Sn15 reveals a genome-wide trove of candidate effector homologs, and redundancy of virulence-related functions within an accessory chromosome.</title>
        <authorList>
            <person name="Bertazzoni S."/>
            <person name="Jones D.A.B."/>
            <person name="Phan H.T."/>
            <person name="Tan K.-C."/>
            <person name="Hane J.K."/>
        </authorList>
    </citation>
    <scope>NUCLEOTIDE SEQUENCE [LARGE SCALE GENOMIC DNA]</scope>
    <source>
        <strain evidence="4">SN15 / ATCC MYA-4574 / FGSC 10173)</strain>
    </source>
</reference>
<feature type="compositionally biased region" description="Basic and acidic residues" evidence="1">
    <location>
        <begin position="173"/>
        <end position="198"/>
    </location>
</feature>
<feature type="compositionally biased region" description="Polar residues" evidence="1">
    <location>
        <begin position="122"/>
        <end position="140"/>
    </location>
</feature>
<protein>
    <recommendedName>
        <fullName evidence="2">5'-3' DNA helicase ZGRF1-like N-terminal domain-containing protein</fullName>
    </recommendedName>
</protein>
<dbReference type="InterPro" id="IPR052800">
    <property type="entry name" value="DNA_Repair_Helicase_ZGRF1"/>
</dbReference>
<feature type="region of interest" description="Disordered" evidence="1">
    <location>
        <begin position="106"/>
        <end position="140"/>
    </location>
</feature>
<feature type="compositionally biased region" description="Basic residues" evidence="1">
    <location>
        <begin position="548"/>
        <end position="557"/>
    </location>
</feature>
<sequence length="819" mass="89016">MTAPLRSTPHSTALPASQTAPVAEFRCLFTHDVRRKQKRWQDGYLKFHTFNNRVMVTDQARNHIGDTYWKESNELQEGDELSLDKGVLVEVAEAMGITQTDLASVVAKKKDPPKEPLARPTPSASTRPFQRPTSVAPSNVARTGAQLRHKSLNTLLGTPKGPVGKAMPMKSPYESRMEKQKENDLAEERAPKRQKIAEHQTGWRASSPVHGDESSPVKRVPLWAKTADARTVHAPHAAISRPSKAITISSESDPSVISSDVTLPSTPAKPVESVPAPLLISASVIRSSELAEPATVPLETPKATRPRIPLPKKKSVETPKRPAPNSSPPVSASNRLMNVDFAVQPVQAPEKKPSPAPSPPRVTKGKALRLSTGVKRGTLLCQTISRPASRSGSELRASSSRSNNSKVSRIRSKDSSPAILEERIIEQRSDGLVPSRSPPAKKAIQRSGLVEHEVNSKTAEDRTTVLSPQAPGDVFDDPEITYGLMDQQLLIASSPAETNRPPLSPVIKPPVMKSIARGVVEEKPKAQPPEREDQEVVATEPIEPKPPVSKKAKKQTAKKATETPQTMPPLSPTVQPVLKPPEPRSRDISPAHTDTYGARSRTSSTSSAKKHFSTGGFPKRAKRIAKESAATTPIAEAPALAPAPPEEPVALPPYPLRSGKKEPLMSTTELAALLTKPRKRTRAEDPIEDDPPPTGKSPARKMRRVRSENDAPIPSTADDWEKRNLPRTSSDQAEVEDLPAPALAPALKKKSSGLAALVKRTDPRKKFQRTQSLNVETNLAPVDEPDLPSPVIDTDVGPWSTEAFDLFDWRPPGREEVVT</sequence>
<feature type="compositionally biased region" description="Basic and acidic residues" evidence="1">
    <location>
        <begin position="420"/>
        <end position="429"/>
    </location>
</feature>
<dbReference type="OrthoDB" id="6513042at2759"/>
<name>A0A7U2FF85_PHANO</name>
<dbReference type="PANTHER" id="PTHR28535">
    <property type="entry name" value="ZINC FINGER GRF-TYPE CONTAINING 1"/>
    <property type="match status" value="1"/>
</dbReference>
<feature type="compositionally biased region" description="Low complexity" evidence="1">
    <location>
        <begin position="738"/>
        <end position="755"/>
    </location>
</feature>
<feature type="compositionally biased region" description="Basic and acidic residues" evidence="1">
    <location>
        <begin position="108"/>
        <end position="117"/>
    </location>
</feature>
<organism evidence="3 4">
    <name type="scientific">Phaeosphaeria nodorum (strain SN15 / ATCC MYA-4574 / FGSC 10173)</name>
    <name type="common">Glume blotch fungus</name>
    <name type="synonym">Parastagonospora nodorum</name>
    <dbReference type="NCBI Taxonomy" id="321614"/>
    <lineage>
        <taxon>Eukaryota</taxon>
        <taxon>Fungi</taxon>
        <taxon>Dikarya</taxon>
        <taxon>Ascomycota</taxon>
        <taxon>Pezizomycotina</taxon>
        <taxon>Dothideomycetes</taxon>
        <taxon>Pleosporomycetidae</taxon>
        <taxon>Pleosporales</taxon>
        <taxon>Pleosporineae</taxon>
        <taxon>Phaeosphaeriaceae</taxon>
        <taxon>Parastagonospora</taxon>
    </lineage>
</organism>
<feature type="compositionally biased region" description="Low complexity" evidence="1">
    <location>
        <begin position="248"/>
        <end position="261"/>
    </location>
</feature>
<feature type="compositionally biased region" description="Low complexity" evidence="1">
    <location>
        <begin position="389"/>
        <end position="407"/>
    </location>
</feature>
<feature type="compositionally biased region" description="Low complexity" evidence="1">
    <location>
        <begin position="598"/>
        <end position="607"/>
    </location>
</feature>
<keyword evidence="4" id="KW-1185">Reference proteome</keyword>
<dbReference type="InterPro" id="IPR018838">
    <property type="entry name" value="ZGRF1-like_N"/>
</dbReference>